<organism evidence="1 2">
    <name type="scientific">Coemansia nantahalensis</name>
    <dbReference type="NCBI Taxonomy" id="2789366"/>
    <lineage>
        <taxon>Eukaryota</taxon>
        <taxon>Fungi</taxon>
        <taxon>Fungi incertae sedis</taxon>
        <taxon>Zoopagomycota</taxon>
        <taxon>Kickxellomycotina</taxon>
        <taxon>Kickxellomycetes</taxon>
        <taxon>Kickxellales</taxon>
        <taxon>Kickxellaceae</taxon>
        <taxon>Coemansia</taxon>
    </lineage>
</organism>
<proteinExistence type="predicted"/>
<name>A0ACC1K1B0_9FUNG</name>
<reference evidence="1" key="1">
    <citation type="submission" date="2022-07" db="EMBL/GenBank/DDBJ databases">
        <title>Phylogenomic reconstructions and comparative analyses of Kickxellomycotina fungi.</title>
        <authorList>
            <person name="Reynolds N.K."/>
            <person name="Stajich J.E."/>
            <person name="Barry K."/>
            <person name="Grigoriev I.V."/>
            <person name="Crous P."/>
            <person name="Smith M.E."/>
        </authorList>
    </citation>
    <scope>NUCLEOTIDE SEQUENCE</scope>
    <source>
        <strain evidence="1">CBS 109366</strain>
    </source>
</reference>
<keyword evidence="2" id="KW-1185">Reference proteome</keyword>
<comment type="caution">
    <text evidence="1">The sequence shown here is derived from an EMBL/GenBank/DDBJ whole genome shotgun (WGS) entry which is preliminary data.</text>
</comment>
<protein>
    <submittedName>
        <fullName evidence="1">Karyopherin transporter</fullName>
    </submittedName>
</protein>
<dbReference type="EMBL" id="JANBUJ010000552">
    <property type="protein sequence ID" value="KAJ2771352.1"/>
    <property type="molecule type" value="Genomic_DNA"/>
</dbReference>
<gene>
    <name evidence="1" type="primary">CRM1_1</name>
    <name evidence="1" type="ORF">IWQ57_002254</name>
</gene>
<evidence type="ECO:0000313" key="1">
    <source>
        <dbReference type="EMBL" id="KAJ2771352.1"/>
    </source>
</evidence>
<dbReference type="Proteomes" id="UP001140234">
    <property type="component" value="Unassembled WGS sequence"/>
</dbReference>
<evidence type="ECO:0000313" key="2">
    <source>
        <dbReference type="Proteomes" id="UP001140234"/>
    </source>
</evidence>
<accession>A0ACC1K1B0</accession>
<feature type="non-terminal residue" evidence="1">
    <location>
        <position position="64"/>
    </location>
</feature>
<sequence>MEAILDFSQELDIGLFDRVVEAMDSGKIDDLKMAQQVLTQFKDHEMSWTRADKILSESRSLTSK</sequence>